<name>A0A6N6JKX6_9RHOB</name>
<gene>
    <name evidence="2" type="ORF">KIN_29160</name>
</gene>
<reference evidence="2 3" key="1">
    <citation type="submission" date="2019-12" db="EMBL/GenBank/DDBJ databases">
        <title>Litoreibacter badius sp. nov., a novel bacteriochlorophyll a-containing bacterium in the genus Litoreibacter.</title>
        <authorList>
            <person name="Kanamuro M."/>
            <person name="Takabe Y."/>
            <person name="Mori K."/>
            <person name="Takaichi S."/>
            <person name="Hanada S."/>
        </authorList>
    </citation>
    <scope>NUCLEOTIDE SEQUENCE [LARGE SCALE GENOMIC DNA]</scope>
    <source>
        <strain evidence="2 3">K6</strain>
    </source>
</reference>
<feature type="transmembrane region" description="Helical" evidence="1">
    <location>
        <begin position="38"/>
        <end position="60"/>
    </location>
</feature>
<evidence type="ECO:0000313" key="3">
    <source>
        <dbReference type="Proteomes" id="UP000436822"/>
    </source>
</evidence>
<dbReference type="EMBL" id="BLJE01000003">
    <property type="protein sequence ID" value="GFE65842.1"/>
    <property type="molecule type" value="Genomic_DNA"/>
</dbReference>
<dbReference type="RefSeq" id="WP_159808333.1">
    <property type="nucleotide sequence ID" value="NZ_BLJE01000003.1"/>
</dbReference>
<evidence type="ECO:0000313" key="2">
    <source>
        <dbReference type="EMBL" id="GFE65842.1"/>
    </source>
</evidence>
<dbReference type="Proteomes" id="UP000436822">
    <property type="component" value="Unassembled WGS sequence"/>
</dbReference>
<feature type="transmembrane region" description="Helical" evidence="1">
    <location>
        <begin position="93"/>
        <end position="111"/>
    </location>
</feature>
<evidence type="ECO:0000256" key="1">
    <source>
        <dbReference type="SAM" id="Phobius"/>
    </source>
</evidence>
<comment type="caution">
    <text evidence="2">The sequence shown here is derived from an EMBL/GenBank/DDBJ whole genome shotgun (WGS) entry which is preliminary data.</text>
</comment>
<keyword evidence="1" id="KW-1133">Transmembrane helix</keyword>
<protein>
    <submittedName>
        <fullName evidence="2">Uncharacterized protein</fullName>
    </submittedName>
</protein>
<keyword evidence="1" id="KW-0812">Transmembrane</keyword>
<feature type="transmembrane region" description="Helical" evidence="1">
    <location>
        <begin position="67"/>
        <end position="87"/>
    </location>
</feature>
<proteinExistence type="predicted"/>
<dbReference type="AlphaFoldDB" id="A0A6N6JKX6"/>
<keyword evidence="1" id="KW-0472">Membrane</keyword>
<dbReference type="OrthoDB" id="7863342at2"/>
<feature type="transmembrane region" description="Helical" evidence="1">
    <location>
        <begin position="12"/>
        <end position="32"/>
    </location>
</feature>
<organism evidence="2 3">
    <name type="scientific">Litoreibacter roseus</name>
    <dbReference type="NCBI Taxonomy" id="2601869"/>
    <lineage>
        <taxon>Bacteria</taxon>
        <taxon>Pseudomonadati</taxon>
        <taxon>Pseudomonadota</taxon>
        <taxon>Alphaproteobacteria</taxon>
        <taxon>Rhodobacterales</taxon>
        <taxon>Roseobacteraceae</taxon>
        <taxon>Litoreibacter</taxon>
    </lineage>
</organism>
<accession>A0A6N6JKX6</accession>
<sequence>MLKILKRHYRRLLMFSAGMSVFSTVLLAHATAGLPDVAYLAFYVMSLGLFAALSIVVYRLRPERRSVLEVAGFSGLITALAILYLPLPGITPVISGTVLFLLVLFGLSRFLRSKMSLQMGEGLVWKDRHGAELPYPARLAWMHLIPGATELKGHSTGMLSAMEEDEEDPNVIHVTFSGRGQRNASYKLTYLEKDPPVTCRFLFEGKEADGNKVHGIFAAHINILDHRTCFIAVNEERMGLSLGAYIERWFDDVMGYQVDRLRATLDKYHGDGQGITKPMPKTSEA</sequence>
<keyword evidence="3" id="KW-1185">Reference proteome</keyword>